<dbReference type="Proteomes" id="UP000075809">
    <property type="component" value="Unassembled WGS sequence"/>
</dbReference>
<dbReference type="EMBL" id="KQ982351">
    <property type="protein sequence ID" value="KYQ57234.1"/>
    <property type="molecule type" value="Genomic_DNA"/>
</dbReference>
<gene>
    <name evidence="1" type="ORF">ALC60_03755</name>
</gene>
<dbReference type="AlphaFoldDB" id="A0A151XA44"/>
<keyword evidence="2" id="KW-1185">Reference proteome</keyword>
<protein>
    <submittedName>
        <fullName evidence="1">Uncharacterized protein</fullName>
    </submittedName>
</protein>
<proteinExistence type="predicted"/>
<sequence length="64" mass="7285">MKPLSINASSDLRRNLSMRVYRIACAFANCIHTPYFEHFPPSEAPEMSSLIRMTDMHLSTPLST</sequence>
<accession>A0A151XA44</accession>
<evidence type="ECO:0000313" key="1">
    <source>
        <dbReference type="EMBL" id="KYQ57234.1"/>
    </source>
</evidence>
<reference evidence="1 2" key="1">
    <citation type="submission" date="2015-09" db="EMBL/GenBank/DDBJ databases">
        <title>Trachymyrmex zeteki WGS genome.</title>
        <authorList>
            <person name="Nygaard S."/>
            <person name="Hu H."/>
            <person name="Boomsma J."/>
            <person name="Zhang G."/>
        </authorList>
    </citation>
    <scope>NUCLEOTIDE SEQUENCE [LARGE SCALE GENOMIC DNA]</scope>
    <source>
        <strain evidence="1">Tzet28-1</strain>
        <tissue evidence="1">Whole body</tissue>
    </source>
</reference>
<name>A0A151XA44_9HYME</name>
<organism evidence="1 2">
    <name type="scientific">Mycetomoellerius zeteki</name>
    <dbReference type="NCBI Taxonomy" id="64791"/>
    <lineage>
        <taxon>Eukaryota</taxon>
        <taxon>Metazoa</taxon>
        <taxon>Ecdysozoa</taxon>
        <taxon>Arthropoda</taxon>
        <taxon>Hexapoda</taxon>
        <taxon>Insecta</taxon>
        <taxon>Pterygota</taxon>
        <taxon>Neoptera</taxon>
        <taxon>Endopterygota</taxon>
        <taxon>Hymenoptera</taxon>
        <taxon>Apocrita</taxon>
        <taxon>Aculeata</taxon>
        <taxon>Formicoidea</taxon>
        <taxon>Formicidae</taxon>
        <taxon>Myrmicinae</taxon>
        <taxon>Mycetomoellerius</taxon>
    </lineage>
</organism>
<evidence type="ECO:0000313" key="2">
    <source>
        <dbReference type="Proteomes" id="UP000075809"/>
    </source>
</evidence>